<dbReference type="Gene3D" id="3.30.465.10">
    <property type="match status" value="1"/>
</dbReference>
<proteinExistence type="predicted"/>
<organism evidence="6 7">
    <name type="scientific">Candidatus Desulfacyla euxinica</name>
    <dbReference type="NCBI Taxonomy" id="2841693"/>
    <lineage>
        <taxon>Bacteria</taxon>
        <taxon>Deltaproteobacteria</taxon>
        <taxon>Candidatus Desulfacyla</taxon>
    </lineage>
</organism>
<evidence type="ECO:0000256" key="3">
    <source>
        <dbReference type="ARBA" id="ARBA00022827"/>
    </source>
</evidence>
<dbReference type="GO" id="GO:0016491">
    <property type="term" value="F:oxidoreductase activity"/>
    <property type="evidence" value="ECO:0007669"/>
    <property type="project" value="UniProtKB-KW"/>
</dbReference>
<name>A0A8J6N037_9DELT</name>
<dbReference type="EMBL" id="JACNJD010000227">
    <property type="protein sequence ID" value="MBC8177702.1"/>
    <property type="molecule type" value="Genomic_DNA"/>
</dbReference>
<dbReference type="InterPro" id="IPR016164">
    <property type="entry name" value="FAD-linked_Oxase-like_C"/>
</dbReference>
<dbReference type="Pfam" id="PF02913">
    <property type="entry name" value="FAD-oxidase_C"/>
    <property type="match status" value="1"/>
</dbReference>
<dbReference type="InterPro" id="IPR016166">
    <property type="entry name" value="FAD-bd_PCMH"/>
</dbReference>
<dbReference type="SUPFAM" id="SSF56176">
    <property type="entry name" value="FAD-binding/transporter-associated domain-like"/>
    <property type="match status" value="1"/>
</dbReference>
<evidence type="ECO:0000313" key="7">
    <source>
        <dbReference type="Proteomes" id="UP000650524"/>
    </source>
</evidence>
<accession>A0A8J6N037</accession>
<gene>
    <name evidence="6" type="ORF">H8E19_09890</name>
</gene>
<reference evidence="6 7" key="1">
    <citation type="submission" date="2020-08" db="EMBL/GenBank/DDBJ databases">
        <title>Bridging the membrane lipid divide: bacteria of the FCB group superphylum have the potential to synthesize archaeal ether lipids.</title>
        <authorList>
            <person name="Villanueva L."/>
            <person name="Von Meijenfeldt F.A.B."/>
            <person name="Westbye A.B."/>
            <person name="Yadav S."/>
            <person name="Hopmans E.C."/>
            <person name="Dutilh B.E."/>
            <person name="Sinninghe Damste J.S."/>
        </authorList>
    </citation>
    <scope>NUCLEOTIDE SEQUENCE [LARGE SCALE GENOMIC DNA]</scope>
    <source>
        <strain evidence="6">NIOZ-UU27</strain>
    </source>
</reference>
<evidence type="ECO:0000256" key="1">
    <source>
        <dbReference type="ARBA" id="ARBA00001974"/>
    </source>
</evidence>
<evidence type="ECO:0000256" key="4">
    <source>
        <dbReference type="ARBA" id="ARBA00023002"/>
    </source>
</evidence>
<dbReference type="PANTHER" id="PTHR11748:SF103">
    <property type="entry name" value="GLYCOLATE OXIDASE SUBUNIT GLCE"/>
    <property type="match status" value="1"/>
</dbReference>
<evidence type="ECO:0000259" key="5">
    <source>
        <dbReference type="PROSITE" id="PS51387"/>
    </source>
</evidence>
<dbReference type="InterPro" id="IPR016169">
    <property type="entry name" value="FAD-bd_PCMH_sub2"/>
</dbReference>
<feature type="domain" description="FAD-binding PCMH-type" evidence="5">
    <location>
        <begin position="33"/>
        <end position="238"/>
    </location>
</feature>
<dbReference type="Proteomes" id="UP000650524">
    <property type="component" value="Unassembled WGS sequence"/>
</dbReference>
<keyword evidence="3" id="KW-0274">FAD</keyword>
<dbReference type="InterPro" id="IPR006094">
    <property type="entry name" value="Oxid_FAD_bind_N"/>
</dbReference>
<protein>
    <submittedName>
        <fullName evidence="6">FAD-binding oxidoreductase</fullName>
    </submittedName>
</protein>
<sequence length="481" mass="51918">MADFKEIVGELAGIVGKEFLKTGFDVIRDYAIDEMVPEAVIFPGNAEEVSGVVTLANRENMAIIPCGSRTKMAMGNPPARLDVVICTSRMNHMIDVDTSNLTITVESGVKFRDIQARLATQEDRCYLPLDDLVTEADEVICSDRSHSGCFLPVDPSYADSATIGGIIAANSSGSRRLLYRNIRDSILGVRMVAPTGEILGSGGKTVKNVSGYDVSKLAVGSMGSLGIICEMTLKLLPLPEKMETLLISFGSFSQVSSFIEEVFETHLLPAGVDVMNQEAYSHLDMDGIPDLGSNGFVVAIAIEGFEQAVDRMRIEIMGMARANGARSDAHLQEEKHLLFWLAMSNLDAALADSGADLIKARLNYPISEWRGIAASVEKTFSDADLDYTLLIHAGNGICLPRLLILPNDAEAMDRGVHAVNSLLARCREVGGNLVVEDAPSGVKDRLKIWGEQGSDFVVMKRIKEQIDPSGVMSAGRFVGGL</sequence>
<keyword evidence="4" id="KW-0560">Oxidoreductase</keyword>
<dbReference type="InterPro" id="IPR004113">
    <property type="entry name" value="FAD-bd_oxidored_4_C"/>
</dbReference>
<dbReference type="SUPFAM" id="SSF55103">
    <property type="entry name" value="FAD-linked oxidases, C-terminal domain"/>
    <property type="match status" value="1"/>
</dbReference>
<evidence type="ECO:0000256" key="2">
    <source>
        <dbReference type="ARBA" id="ARBA00022630"/>
    </source>
</evidence>
<dbReference type="GO" id="GO:0071949">
    <property type="term" value="F:FAD binding"/>
    <property type="evidence" value="ECO:0007669"/>
    <property type="project" value="InterPro"/>
</dbReference>
<dbReference type="PANTHER" id="PTHR11748">
    <property type="entry name" value="D-LACTATE DEHYDROGENASE"/>
    <property type="match status" value="1"/>
</dbReference>
<dbReference type="PROSITE" id="PS51387">
    <property type="entry name" value="FAD_PCMH"/>
    <property type="match status" value="1"/>
</dbReference>
<comment type="caution">
    <text evidence="6">The sequence shown here is derived from an EMBL/GenBank/DDBJ whole genome shotgun (WGS) entry which is preliminary data.</text>
</comment>
<evidence type="ECO:0000313" key="6">
    <source>
        <dbReference type="EMBL" id="MBC8177702.1"/>
    </source>
</evidence>
<dbReference type="InterPro" id="IPR036318">
    <property type="entry name" value="FAD-bd_PCMH-like_sf"/>
</dbReference>
<dbReference type="Pfam" id="PF01565">
    <property type="entry name" value="FAD_binding_4"/>
    <property type="match status" value="2"/>
</dbReference>
<comment type="cofactor">
    <cofactor evidence="1">
        <name>FAD</name>
        <dbReference type="ChEBI" id="CHEBI:57692"/>
    </cofactor>
</comment>
<keyword evidence="2" id="KW-0285">Flavoprotein</keyword>
<dbReference type="AlphaFoldDB" id="A0A8J6N037"/>